<protein>
    <submittedName>
        <fullName evidence="1">Uncharacterized protein</fullName>
    </submittedName>
</protein>
<proteinExistence type="predicted"/>
<reference evidence="1 2" key="1">
    <citation type="journal article" date="2021" name="Hortic Res">
        <title>High-quality reference genome and annotation aids understanding of berry development for evergreen blueberry (Vaccinium darrowii).</title>
        <authorList>
            <person name="Yu J."/>
            <person name="Hulse-Kemp A.M."/>
            <person name="Babiker E."/>
            <person name="Staton M."/>
        </authorList>
    </citation>
    <scope>NUCLEOTIDE SEQUENCE [LARGE SCALE GENOMIC DNA]</scope>
    <source>
        <strain evidence="2">cv. NJ 8807/NJ 8810</strain>
        <tissue evidence="1">Young leaf</tissue>
    </source>
</reference>
<sequence length="154" mass="17419">MYNLDLRFFVPALINVLSLFLPNLQMNLNSLFFSLVILTLFLITSIKLPLSVTTPGRIRVRAGDFSFFLAISLLGSVFLPQNLFWFGYAVIICVSPWHRFLSGLFAGFLFWVWNFLPTIPLLIINCFVQNHQAHETNSPPPRVVAVSDDDIGGN</sequence>
<name>A0ACB7YIN7_9ERIC</name>
<comment type="caution">
    <text evidence="1">The sequence shown here is derived from an EMBL/GenBank/DDBJ whole genome shotgun (WGS) entry which is preliminary data.</text>
</comment>
<gene>
    <name evidence="1" type="ORF">Vadar_032739</name>
</gene>
<evidence type="ECO:0000313" key="2">
    <source>
        <dbReference type="Proteomes" id="UP000828048"/>
    </source>
</evidence>
<keyword evidence="2" id="KW-1185">Reference proteome</keyword>
<accession>A0ACB7YIN7</accession>
<dbReference type="Proteomes" id="UP000828048">
    <property type="component" value="Chromosome 8"/>
</dbReference>
<organism evidence="1 2">
    <name type="scientific">Vaccinium darrowii</name>
    <dbReference type="NCBI Taxonomy" id="229202"/>
    <lineage>
        <taxon>Eukaryota</taxon>
        <taxon>Viridiplantae</taxon>
        <taxon>Streptophyta</taxon>
        <taxon>Embryophyta</taxon>
        <taxon>Tracheophyta</taxon>
        <taxon>Spermatophyta</taxon>
        <taxon>Magnoliopsida</taxon>
        <taxon>eudicotyledons</taxon>
        <taxon>Gunneridae</taxon>
        <taxon>Pentapetalae</taxon>
        <taxon>asterids</taxon>
        <taxon>Ericales</taxon>
        <taxon>Ericaceae</taxon>
        <taxon>Vaccinioideae</taxon>
        <taxon>Vaccinieae</taxon>
        <taxon>Vaccinium</taxon>
    </lineage>
</organism>
<evidence type="ECO:0000313" key="1">
    <source>
        <dbReference type="EMBL" id="KAH7853063.1"/>
    </source>
</evidence>
<dbReference type="EMBL" id="CM037158">
    <property type="protein sequence ID" value="KAH7853063.1"/>
    <property type="molecule type" value="Genomic_DNA"/>
</dbReference>